<sequence length="56" mass="6623">MPFRNHFMPFCHVTPFFNYANVRAVVCIINLNAEIFLKKPNLCLTFEHVRILVTEI</sequence>
<accession>A0A0E9U5C7</accession>
<proteinExistence type="predicted"/>
<dbReference type="AlphaFoldDB" id="A0A0E9U5C7"/>
<protein>
    <submittedName>
        <fullName evidence="1">Uncharacterized protein</fullName>
    </submittedName>
</protein>
<reference evidence="1" key="1">
    <citation type="submission" date="2014-11" db="EMBL/GenBank/DDBJ databases">
        <authorList>
            <person name="Amaro Gonzalez C."/>
        </authorList>
    </citation>
    <scope>NUCLEOTIDE SEQUENCE</scope>
</reference>
<dbReference type="EMBL" id="GBXM01048404">
    <property type="protein sequence ID" value="JAH60173.1"/>
    <property type="molecule type" value="Transcribed_RNA"/>
</dbReference>
<reference evidence="1" key="2">
    <citation type="journal article" date="2015" name="Fish Shellfish Immunol.">
        <title>Early steps in the European eel (Anguilla anguilla)-Vibrio vulnificus interaction in the gills: Role of the RtxA13 toxin.</title>
        <authorList>
            <person name="Callol A."/>
            <person name="Pajuelo D."/>
            <person name="Ebbesson L."/>
            <person name="Teles M."/>
            <person name="MacKenzie S."/>
            <person name="Amaro C."/>
        </authorList>
    </citation>
    <scope>NUCLEOTIDE SEQUENCE</scope>
</reference>
<name>A0A0E9U5C7_ANGAN</name>
<evidence type="ECO:0000313" key="1">
    <source>
        <dbReference type="EMBL" id="JAH60173.1"/>
    </source>
</evidence>
<organism evidence="1">
    <name type="scientific">Anguilla anguilla</name>
    <name type="common">European freshwater eel</name>
    <name type="synonym">Muraena anguilla</name>
    <dbReference type="NCBI Taxonomy" id="7936"/>
    <lineage>
        <taxon>Eukaryota</taxon>
        <taxon>Metazoa</taxon>
        <taxon>Chordata</taxon>
        <taxon>Craniata</taxon>
        <taxon>Vertebrata</taxon>
        <taxon>Euteleostomi</taxon>
        <taxon>Actinopterygii</taxon>
        <taxon>Neopterygii</taxon>
        <taxon>Teleostei</taxon>
        <taxon>Anguilliformes</taxon>
        <taxon>Anguillidae</taxon>
        <taxon>Anguilla</taxon>
    </lineage>
</organism>